<dbReference type="NCBIfam" id="TIGR00675">
    <property type="entry name" value="dcm"/>
    <property type="match status" value="1"/>
</dbReference>
<dbReference type="InterPro" id="IPR029063">
    <property type="entry name" value="SAM-dependent_MTases_sf"/>
</dbReference>
<evidence type="ECO:0000313" key="10">
    <source>
        <dbReference type="Proteomes" id="UP001159405"/>
    </source>
</evidence>
<proteinExistence type="inferred from homology"/>
<sequence>MADGSVLRVVEFYSGVGGMHFALKGCSFPSEVVAAMEINTTANQVYHLNFSDTNLLQKNIEGLTAQEIDKLSANVFLMSPPCQPFTRVGHQGASKDPRTKSFLHILELLPKLAKPPDYILMENVKGFESSGTREHFVGTLKSCGYHYQEFLLSPIQFGIPNSRLRYYLLAKKKPLQFFFSTRDEIMETLPSYTTHSCMTLDQNFQSDNERPVGSLAMASEPSAVSNKQGTTQESVMNSTDRKDNSVCVKCLQARSEGNLCADDAVCDSTESFKPLTCRRIDNFLEKNKDYNYYEEFMLPDKVLSKFALVLDIVTHQSDRSCCFTKAYGHYAEGTGSVLKMADIDDTEIFNRYRDLKDGEQKSKLLTALKLRYFTPREVANLHGFPAEFCFPPSVTVKQQYRLLGNSLNVHVVSELLRCLFQVPVCNVNSSDH</sequence>
<evidence type="ECO:0000256" key="4">
    <source>
        <dbReference type="ARBA" id="ARBA00039081"/>
    </source>
</evidence>
<evidence type="ECO:0000256" key="2">
    <source>
        <dbReference type="ARBA" id="ARBA00022679"/>
    </source>
</evidence>
<evidence type="ECO:0000256" key="3">
    <source>
        <dbReference type="ARBA" id="ARBA00022691"/>
    </source>
</evidence>
<evidence type="ECO:0000256" key="1">
    <source>
        <dbReference type="ARBA" id="ARBA00022603"/>
    </source>
</evidence>
<comment type="caution">
    <text evidence="9">The sequence shown here is derived from an EMBL/GenBank/DDBJ whole genome shotgun (WGS) entry which is preliminary data.</text>
</comment>
<dbReference type="Proteomes" id="UP001159405">
    <property type="component" value="Unassembled WGS sequence"/>
</dbReference>
<evidence type="ECO:0000256" key="7">
    <source>
        <dbReference type="PROSITE-ProRule" id="PRU01016"/>
    </source>
</evidence>
<dbReference type="Gene3D" id="3.40.50.150">
    <property type="entry name" value="Vaccinia Virus protein VP39"/>
    <property type="match status" value="1"/>
</dbReference>
<keyword evidence="3 7" id="KW-0949">S-adenosyl-L-methionine</keyword>
<protein>
    <recommendedName>
        <fullName evidence="5">tRNA (cytosine(38)-C(5))-methyltransferase</fullName>
        <ecNumber evidence="4">2.1.1.204</ecNumber>
    </recommendedName>
    <alternativeName>
        <fullName evidence="6">DNA (cytosine-5)-methyltransferase-like protein 2</fullName>
    </alternativeName>
</protein>
<dbReference type="EMBL" id="CALNXK010000013">
    <property type="protein sequence ID" value="CAH3045158.1"/>
    <property type="molecule type" value="Genomic_DNA"/>
</dbReference>
<dbReference type="Pfam" id="PF00145">
    <property type="entry name" value="DNA_methylase"/>
    <property type="match status" value="1"/>
</dbReference>
<dbReference type="EC" id="2.1.1.204" evidence="4"/>
<reference evidence="9 10" key="1">
    <citation type="submission" date="2022-05" db="EMBL/GenBank/DDBJ databases">
        <authorList>
            <consortium name="Genoscope - CEA"/>
            <person name="William W."/>
        </authorList>
    </citation>
    <scope>NUCLEOTIDE SEQUENCE [LARGE SCALE GENOMIC DNA]</scope>
</reference>
<dbReference type="InterPro" id="IPR001525">
    <property type="entry name" value="C5_MeTfrase"/>
</dbReference>
<keyword evidence="1 7" id="KW-0489">Methyltransferase</keyword>
<dbReference type="PRINTS" id="PR00105">
    <property type="entry name" value="C5METTRFRASE"/>
</dbReference>
<accession>A0ABN8N893</accession>
<dbReference type="InterPro" id="IPR050750">
    <property type="entry name" value="C5-MTase"/>
</dbReference>
<evidence type="ECO:0000256" key="6">
    <source>
        <dbReference type="ARBA" id="ARBA00042810"/>
    </source>
</evidence>
<dbReference type="PANTHER" id="PTHR46098:SF1">
    <property type="entry name" value="TRNA (CYTOSINE(38)-C(5))-METHYLTRANSFERASE"/>
    <property type="match status" value="1"/>
</dbReference>
<keyword evidence="2 7" id="KW-0808">Transferase</keyword>
<dbReference type="PANTHER" id="PTHR46098">
    <property type="entry name" value="TRNA (CYTOSINE(38)-C(5))-METHYLTRANSFERASE"/>
    <property type="match status" value="1"/>
</dbReference>
<organism evidence="9 10">
    <name type="scientific">Porites lobata</name>
    <dbReference type="NCBI Taxonomy" id="104759"/>
    <lineage>
        <taxon>Eukaryota</taxon>
        <taxon>Metazoa</taxon>
        <taxon>Cnidaria</taxon>
        <taxon>Anthozoa</taxon>
        <taxon>Hexacorallia</taxon>
        <taxon>Scleractinia</taxon>
        <taxon>Fungiina</taxon>
        <taxon>Poritidae</taxon>
        <taxon>Porites</taxon>
    </lineage>
</organism>
<name>A0ABN8N893_9CNID</name>
<gene>
    <name evidence="9" type="ORF">PLOB_00006655</name>
</gene>
<evidence type="ECO:0000256" key="8">
    <source>
        <dbReference type="RuleBase" id="RU000416"/>
    </source>
</evidence>
<evidence type="ECO:0000256" key="5">
    <source>
        <dbReference type="ARBA" id="ARBA00039681"/>
    </source>
</evidence>
<dbReference type="PROSITE" id="PS51679">
    <property type="entry name" value="SAM_MT_C5"/>
    <property type="match status" value="1"/>
</dbReference>
<dbReference type="SUPFAM" id="SSF53335">
    <property type="entry name" value="S-adenosyl-L-methionine-dependent methyltransferases"/>
    <property type="match status" value="1"/>
</dbReference>
<dbReference type="InterPro" id="IPR031303">
    <property type="entry name" value="C5_meth_CS"/>
</dbReference>
<dbReference type="Gene3D" id="3.90.120.10">
    <property type="entry name" value="DNA Methylase, subunit A, domain 2"/>
    <property type="match status" value="1"/>
</dbReference>
<dbReference type="PROSITE" id="PS00095">
    <property type="entry name" value="C5_MTASE_2"/>
    <property type="match status" value="1"/>
</dbReference>
<comment type="similarity">
    <text evidence="7 8">Belongs to the class I-like SAM-binding methyltransferase superfamily. C5-methyltransferase family.</text>
</comment>
<feature type="active site" evidence="7">
    <location>
        <position position="82"/>
    </location>
</feature>
<keyword evidence="10" id="KW-1185">Reference proteome</keyword>
<evidence type="ECO:0000313" key="9">
    <source>
        <dbReference type="EMBL" id="CAH3045158.1"/>
    </source>
</evidence>